<name>A0A229TEV5_9PSEU</name>
<protein>
    <submittedName>
        <fullName evidence="1">Uncharacterized protein</fullName>
    </submittedName>
</protein>
<dbReference type="Proteomes" id="UP000215199">
    <property type="component" value="Unassembled WGS sequence"/>
</dbReference>
<reference evidence="2" key="1">
    <citation type="submission" date="2017-07" db="EMBL/GenBank/DDBJ databases">
        <title>Comparative genome mining reveals phylogenetic distribution patterns of secondary metabolites in Amycolatopsis.</title>
        <authorList>
            <person name="Adamek M."/>
            <person name="Alanjary M."/>
            <person name="Sales-Ortells H."/>
            <person name="Goodfellow M."/>
            <person name="Bull A.T."/>
            <person name="Kalinowski J."/>
            <person name="Ziemert N."/>
        </authorList>
    </citation>
    <scope>NUCLEOTIDE SEQUENCE [LARGE SCALE GENOMIC DNA]</scope>
    <source>
        <strain evidence="2">H5</strain>
    </source>
</reference>
<dbReference type="AlphaFoldDB" id="A0A229TEV5"/>
<accession>A0A229TEV5</accession>
<organism evidence="1 2">
    <name type="scientific">Amycolatopsis vastitatis</name>
    <dbReference type="NCBI Taxonomy" id="1905142"/>
    <lineage>
        <taxon>Bacteria</taxon>
        <taxon>Bacillati</taxon>
        <taxon>Actinomycetota</taxon>
        <taxon>Actinomycetes</taxon>
        <taxon>Pseudonocardiales</taxon>
        <taxon>Pseudonocardiaceae</taxon>
        <taxon>Amycolatopsis</taxon>
    </lineage>
</organism>
<sequence>MTSEKPALYGMRAQILRSSHNLRPNPNNMISGDLNVQVVYVVGDGVPGLHPVLSDAPLVAVREIAGRFTVAYPADKCPPDRYGFMASGAYIVHRGSFDEWLSYFGHELPIPLHDKTERRQQPR</sequence>
<dbReference type="OrthoDB" id="4578443at2"/>
<dbReference type="RefSeq" id="WP_093946998.1">
    <property type="nucleotide sequence ID" value="NZ_NMUL01000007.1"/>
</dbReference>
<proteinExistence type="predicted"/>
<gene>
    <name evidence="1" type="ORF">CF165_09190</name>
</gene>
<comment type="caution">
    <text evidence="1">The sequence shown here is derived from an EMBL/GenBank/DDBJ whole genome shotgun (WGS) entry which is preliminary data.</text>
</comment>
<evidence type="ECO:0000313" key="2">
    <source>
        <dbReference type="Proteomes" id="UP000215199"/>
    </source>
</evidence>
<keyword evidence="2" id="KW-1185">Reference proteome</keyword>
<evidence type="ECO:0000313" key="1">
    <source>
        <dbReference type="EMBL" id="OXM69673.1"/>
    </source>
</evidence>
<dbReference type="EMBL" id="NMUL01000007">
    <property type="protein sequence ID" value="OXM69673.1"/>
    <property type="molecule type" value="Genomic_DNA"/>
</dbReference>